<sequence length="382" mass="41935">PFGWLVDRSVITLGLPESVHTVCRLLLKRLRVILSHSTGLPTGPSLICSTPWSRVLRAEVTAMALVVIALRLLFKFDDLSEYRLAYVAQILKSSETNFANSPKHTSPFDWTVWAAYAERRFGRSASSVAALHTDSTACESEVPLRSNCVRGFDLTLLESASEFLGPYEFKVGESVGWGETVMYARKHGQAECKLALTEPLHELCAEPNKVEIASPTPTSAGSSMVSDNGPIPEMCVTQAQKDGFHSPFRKATLDFLLHTNTPCSLDLLRTPGEIGLSSTQREALASWWVSFSERRSCYVPICAWGSWTGCSTGSSETSENKYSLADDKSTIPAVVERLIRTHDNQLAEFLQLSAAENPTAPHPKNKIGGRFLSCFVSLKTTS</sequence>
<dbReference type="OrthoDB" id="10069252at2759"/>
<dbReference type="Proteomes" id="UP000728185">
    <property type="component" value="Unassembled WGS sequence"/>
</dbReference>
<comment type="caution">
    <text evidence="2">The sequence shown here is derived from an EMBL/GenBank/DDBJ whole genome shotgun (WGS) entry which is preliminary data.</text>
</comment>
<keyword evidence="3" id="KW-1185">Reference proteome</keyword>
<name>A0A8E0RU49_9TREM</name>
<dbReference type="InterPro" id="IPR048538">
    <property type="entry name" value="Rrn7_cyclin_C"/>
</dbReference>
<organism evidence="2 3">
    <name type="scientific">Fasciolopsis buskii</name>
    <dbReference type="NCBI Taxonomy" id="27845"/>
    <lineage>
        <taxon>Eukaryota</taxon>
        <taxon>Metazoa</taxon>
        <taxon>Spiralia</taxon>
        <taxon>Lophotrochozoa</taxon>
        <taxon>Platyhelminthes</taxon>
        <taxon>Trematoda</taxon>
        <taxon>Digenea</taxon>
        <taxon>Plagiorchiida</taxon>
        <taxon>Echinostomata</taxon>
        <taxon>Echinostomatoidea</taxon>
        <taxon>Fasciolidae</taxon>
        <taxon>Fasciolopsis</taxon>
    </lineage>
</organism>
<proteinExistence type="predicted"/>
<evidence type="ECO:0000313" key="3">
    <source>
        <dbReference type="Proteomes" id="UP000728185"/>
    </source>
</evidence>
<feature type="non-terminal residue" evidence="2">
    <location>
        <position position="382"/>
    </location>
</feature>
<dbReference type="Pfam" id="PF20645">
    <property type="entry name" value="Rrn7_cyclin_C"/>
    <property type="match status" value="1"/>
</dbReference>
<evidence type="ECO:0000259" key="1">
    <source>
        <dbReference type="Pfam" id="PF20645"/>
    </source>
</evidence>
<dbReference type="AlphaFoldDB" id="A0A8E0RU49"/>
<gene>
    <name evidence="2" type="ORF">FBUS_11223</name>
</gene>
<evidence type="ECO:0000313" key="2">
    <source>
        <dbReference type="EMBL" id="KAA0188083.1"/>
    </source>
</evidence>
<dbReference type="EMBL" id="LUCM01008670">
    <property type="protein sequence ID" value="KAA0188083.1"/>
    <property type="molecule type" value="Genomic_DNA"/>
</dbReference>
<accession>A0A8E0RU49</accession>
<reference evidence="2" key="1">
    <citation type="submission" date="2019-05" db="EMBL/GenBank/DDBJ databases">
        <title>Annotation for the trematode Fasciolopsis buski.</title>
        <authorList>
            <person name="Choi Y.-J."/>
        </authorList>
    </citation>
    <scope>NUCLEOTIDE SEQUENCE</scope>
    <source>
        <strain evidence="2">HT</strain>
        <tissue evidence="2">Whole worm</tissue>
    </source>
</reference>
<protein>
    <recommendedName>
        <fullName evidence="1">Rrn7/TAF1B C-terminal cyclin domain-containing protein</fullName>
    </recommendedName>
</protein>
<feature type="domain" description="Rrn7/TAF1B C-terminal cyclin" evidence="1">
    <location>
        <begin position="8"/>
        <end position="117"/>
    </location>
</feature>